<keyword evidence="5" id="KW-0564">Palmitate</keyword>
<evidence type="ECO:0000256" key="2">
    <source>
        <dbReference type="ARBA" id="ARBA00022475"/>
    </source>
</evidence>
<evidence type="ECO:0000256" key="6">
    <source>
        <dbReference type="ARBA" id="ARBA00023288"/>
    </source>
</evidence>
<keyword evidence="6 7" id="KW-0449">Lipoprotein</keyword>
<dbReference type="PROSITE" id="PS51257">
    <property type="entry name" value="PROKAR_LIPOPROTEIN"/>
    <property type="match status" value="1"/>
</dbReference>
<dbReference type="GO" id="GO:0016020">
    <property type="term" value="C:membrane"/>
    <property type="evidence" value="ECO:0007669"/>
    <property type="project" value="InterPro"/>
</dbReference>
<comment type="similarity">
    <text evidence="1">Belongs to the EcnA/EcnB lipoprotein family.</text>
</comment>
<organism evidence="7">
    <name type="scientific">Citrobacter rodentium</name>
    <dbReference type="NCBI Taxonomy" id="67825"/>
    <lineage>
        <taxon>Bacteria</taxon>
        <taxon>Pseudomonadati</taxon>
        <taxon>Pseudomonadota</taxon>
        <taxon>Gammaproteobacteria</taxon>
        <taxon>Enterobacterales</taxon>
        <taxon>Enterobacteriaceae</taxon>
        <taxon>Citrobacter</taxon>
    </lineage>
</organism>
<evidence type="ECO:0000256" key="1">
    <source>
        <dbReference type="ARBA" id="ARBA00010296"/>
    </source>
</evidence>
<proteinExistence type="inferred from homology"/>
<accession>A0A482PPM3</accession>
<dbReference type="Pfam" id="PF08085">
    <property type="entry name" value="Entericidin"/>
    <property type="match status" value="1"/>
</dbReference>
<dbReference type="GO" id="GO:0009636">
    <property type="term" value="P:response to toxic substance"/>
    <property type="evidence" value="ECO:0007669"/>
    <property type="project" value="InterPro"/>
</dbReference>
<reference evidence="7" key="1">
    <citation type="submission" date="2019-03" db="EMBL/GenBank/DDBJ databases">
        <title>Complete genome sequence of enteropathogenic Citrobacter rodentium strain DBS100.</title>
        <authorList>
            <person name="Popov G."/>
            <person name="Fiebig A."/>
            <person name="Shideler S."/>
            <person name="Coombes B."/>
            <person name="Savchenko A."/>
        </authorList>
    </citation>
    <scope>NUCLEOTIDE SEQUENCE</scope>
    <source>
        <strain evidence="7">DBS100</strain>
    </source>
</reference>
<sequence>MMKRLLGFATLLFLVTALLSGCNTARGFGEDVRHLGNAISRAAS</sequence>
<keyword evidence="2" id="KW-1003">Cell membrane</keyword>
<dbReference type="AlphaFoldDB" id="A0A482PPM3"/>
<dbReference type="EMBL" id="CP038008">
    <property type="protein sequence ID" value="QBY29616.1"/>
    <property type="molecule type" value="Genomic_DNA"/>
</dbReference>
<protein>
    <submittedName>
        <fullName evidence="7">Entericidin A/B family lipoprotein</fullName>
    </submittedName>
</protein>
<gene>
    <name evidence="7" type="ORF">E2R62_12660</name>
</gene>
<evidence type="ECO:0000256" key="4">
    <source>
        <dbReference type="ARBA" id="ARBA00023136"/>
    </source>
</evidence>
<evidence type="ECO:0000313" key="7">
    <source>
        <dbReference type="EMBL" id="QBY29616.1"/>
    </source>
</evidence>
<keyword evidence="4" id="KW-0472">Membrane</keyword>
<evidence type="ECO:0000256" key="3">
    <source>
        <dbReference type="ARBA" id="ARBA00022729"/>
    </source>
</evidence>
<evidence type="ECO:0000256" key="5">
    <source>
        <dbReference type="ARBA" id="ARBA00023139"/>
    </source>
</evidence>
<name>A0A482PPM3_CITRO</name>
<dbReference type="InterPro" id="IPR012556">
    <property type="entry name" value="Entericidin"/>
</dbReference>
<dbReference type="RefSeq" id="WP_024132880.1">
    <property type="nucleotide sequence ID" value="NZ_CAJTBI010000012.1"/>
</dbReference>
<keyword evidence="3" id="KW-0732">Signal</keyword>